<dbReference type="AlphaFoldDB" id="A0A8H6W4P0"/>
<evidence type="ECO:0000313" key="12">
    <source>
        <dbReference type="Proteomes" id="UP000636479"/>
    </source>
</evidence>
<dbReference type="GeneID" id="59346540"/>
<dbReference type="InterPro" id="IPR007676">
    <property type="entry name" value="Ribophorin_I"/>
</dbReference>
<protein>
    <recommendedName>
        <fullName evidence="10">Dolichyl-diphosphooligosaccharide--protein glycosyltransferase subunit 1</fullName>
    </recommendedName>
</protein>
<evidence type="ECO:0000256" key="10">
    <source>
        <dbReference type="RuleBase" id="RU361143"/>
    </source>
</evidence>
<dbReference type="PANTHER" id="PTHR21049">
    <property type="entry name" value="RIBOPHORIN I"/>
    <property type="match status" value="1"/>
</dbReference>
<dbReference type="UniPathway" id="UPA00378"/>
<organism evidence="11 12">
    <name type="scientific">Mycena indigotica</name>
    <dbReference type="NCBI Taxonomy" id="2126181"/>
    <lineage>
        <taxon>Eukaryota</taxon>
        <taxon>Fungi</taxon>
        <taxon>Dikarya</taxon>
        <taxon>Basidiomycota</taxon>
        <taxon>Agaricomycotina</taxon>
        <taxon>Agaricomycetes</taxon>
        <taxon>Agaricomycetidae</taxon>
        <taxon>Agaricales</taxon>
        <taxon>Marasmiineae</taxon>
        <taxon>Mycenaceae</taxon>
        <taxon>Mycena</taxon>
    </lineage>
</organism>
<keyword evidence="5 10" id="KW-0812">Transmembrane</keyword>
<keyword evidence="8 10" id="KW-1133">Transmembrane helix</keyword>
<dbReference type="RefSeq" id="XP_037219668.1">
    <property type="nucleotide sequence ID" value="XM_037364024.1"/>
</dbReference>
<dbReference type="GO" id="GO:0016740">
    <property type="term" value="F:transferase activity"/>
    <property type="evidence" value="ECO:0007669"/>
    <property type="project" value="UniProtKB-KW"/>
</dbReference>
<evidence type="ECO:0000256" key="4">
    <source>
        <dbReference type="ARBA" id="ARBA00008905"/>
    </source>
</evidence>
<dbReference type="GO" id="GO:0018279">
    <property type="term" value="P:protein N-linked glycosylation via asparagine"/>
    <property type="evidence" value="ECO:0007669"/>
    <property type="project" value="TreeGrafter"/>
</dbReference>
<keyword evidence="11" id="KW-0808">Transferase</keyword>
<evidence type="ECO:0000256" key="8">
    <source>
        <dbReference type="ARBA" id="ARBA00022989"/>
    </source>
</evidence>
<evidence type="ECO:0000313" key="11">
    <source>
        <dbReference type="EMBL" id="KAF7301668.1"/>
    </source>
</evidence>
<name>A0A8H6W4P0_9AGAR</name>
<keyword evidence="7 10" id="KW-0256">Endoplasmic reticulum</keyword>
<comment type="subunit">
    <text evidence="10">Component of the oligosaccharyltransferase (OST) complex.</text>
</comment>
<evidence type="ECO:0000256" key="3">
    <source>
        <dbReference type="ARBA" id="ARBA00004922"/>
    </source>
</evidence>
<dbReference type="Pfam" id="PF04597">
    <property type="entry name" value="Ribophorin_I"/>
    <property type="match status" value="1"/>
</dbReference>
<comment type="caution">
    <text evidence="11">The sequence shown here is derived from an EMBL/GenBank/DDBJ whole genome shotgun (WGS) entry which is preliminary data.</text>
</comment>
<comment type="subcellular location">
    <subcellularLocation>
        <location evidence="2 10">Endoplasmic reticulum membrane</location>
        <topology evidence="2 10">Single-pass type I membrane protein</topology>
    </subcellularLocation>
</comment>
<comment type="pathway">
    <text evidence="3 10">Protein modification; protein glycosylation.</text>
</comment>
<proteinExistence type="inferred from homology"/>
<accession>A0A8H6W4P0</accession>
<sequence>MLRRWAFLSFSLLGLASADTFENTAIVRTIELGGSLVQVTKTYAVKALESNANHYTIALSETEKRQTSWLEAKIKGQPQALTITERGVDSNGLYLVDISLPQAPSVGSSTNIVVESVLTHSTYPWPETAAQNEEQSLKHETDLFVLSPYRSAVQRTKIKSPSPNIHSYTTPENLQAFTHDATVTKSGATVTYGPYNNIPVSTDEEFVSKQQKRVVIHYVYDFPVAEIPQLHRYAEVSHWGGNLNIEDHIHLRNSGPALKGHFSRLEHQTQTFYKRTLPHVIPGMTLHLPAGIRNTYYYDLNGNVSTSRLRTAPSVPRSSQVRQYSVLELRPRFPIMGGWNYSFTLGWDSPLEDSTGYDKRSGKYILQVPVLTPMPATVVNNAEVTIILPEGATDVEFATPFPATSSSQSTHVTYLDTVGRPAVTLNFKDLTEKHALPIYVSYKVPLSAHLKKPIAVAIAFLSIFAFGLTARRVDLRIHKS</sequence>
<dbReference type="EMBL" id="JACAZF010000006">
    <property type="protein sequence ID" value="KAF7301668.1"/>
    <property type="molecule type" value="Genomic_DNA"/>
</dbReference>
<evidence type="ECO:0000256" key="9">
    <source>
        <dbReference type="ARBA" id="ARBA00023136"/>
    </source>
</evidence>
<feature type="chain" id="PRO_5034494788" description="Dolichyl-diphosphooligosaccharide--protein glycosyltransferase subunit 1" evidence="10">
    <location>
        <begin position="19"/>
        <end position="480"/>
    </location>
</feature>
<dbReference type="PANTHER" id="PTHR21049:SF0">
    <property type="entry name" value="DOLICHYL-DIPHOSPHOOLIGOSACCHARIDE--PROTEIN GLYCOSYLTRANSFERASE SUBUNIT 1"/>
    <property type="match status" value="1"/>
</dbReference>
<dbReference type="Proteomes" id="UP000636479">
    <property type="component" value="Unassembled WGS sequence"/>
</dbReference>
<evidence type="ECO:0000256" key="5">
    <source>
        <dbReference type="ARBA" id="ARBA00022692"/>
    </source>
</evidence>
<keyword evidence="6 10" id="KW-0732">Signal</keyword>
<dbReference type="GO" id="GO:0008250">
    <property type="term" value="C:oligosaccharyltransferase complex"/>
    <property type="evidence" value="ECO:0007669"/>
    <property type="project" value="UniProtKB-UniRule"/>
</dbReference>
<evidence type="ECO:0000256" key="2">
    <source>
        <dbReference type="ARBA" id="ARBA00004115"/>
    </source>
</evidence>
<evidence type="ECO:0000256" key="6">
    <source>
        <dbReference type="ARBA" id="ARBA00022729"/>
    </source>
</evidence>
<evidence type="ECO:0000256" key="1">
    <source>
        <dbReference type="ARBA" id="ARBA00002791"/>
    </source>
</evidence>
<comment type="function">
    <text evidence="1 10">Subunit of the oligosaccharyl transferase (OST) complex that catalyzes the initial transfer of a defined glycan (Glc(3)Man(9)GlcNAc(2) in eukaryotes) from the lipid carrier dolichol-pyrophosphate to an asparagine residue within an Asn-X-Ser/Thr consensus motif in nascent polypeptide chains, the first step in protein N-glycosylation. N-glycosylation occurs cotranslationally and the complex associates with the Sec61 complex at the channel-forming translocon complex that mediates protein translocation across the endoplasmic reticulum (ER). All subunits are required for a maximal enzyme activity.</text>
</comment>
<feature type="signal peptide" evidence="10">
    <location>
        <begin position="1"/>
        <end position="18"/>
    </location>
</feature>
<dbReference type="OrthoDB" id="310030at2759"/>
<comment type="similarity">
    <text evidence="4 10">Belongs to the OST1 family.</text>
</comment>
<feature type="transmembrane region" description="Helical" evidence="10">
    <location>
        <begin position="453"/>
        <end position="470"/>
    </location>
</feature>
<evidence type="ECO:0000256" key="7">
    <source>
        <dbReference type="ARBA" id="ARBA00022824"/>
    </source>
</evidence>
<keyword evidence="12" id="KW-1185">Reference proteome</keyword>
<keyword evidence="9 10" id="KW-0472">Membrane</keyword>
<gene>
    <name evidence="11" type="ORF">MIND_00732300</name>
</gene>
<reference evidence="11" key="1">
    <citation type="submission" date="2020-05" db="EMBL/GenBank/DDBJ databases">
        <title>Mycena genomes resolve the evolution of fungal bioluminescence.</title>
        <authorList>
            <person name="Tsai I.J."/>
        </authorList>
    </citation>
    <scope>NUCLEOTIDE SEQUENCE</scope>
    <source>
        <strain evidence="11">171206Taipei</strain>
    </source>
</reference>